<comment type="subcellular location">
    <subcellularLocation>
        <location evidence="6">Nucleus</location>
    </subcellularLocation>
</comment>
<evidence type="ECO:0000259" key="8">
    <source>
        <dbReference type="PROSITE" id="PS50809"/>
    </source>
</evidence>
<keyword evidence="10" id="KW-1185">Reference proteome</keyword>
<comment type="similarity">
    <text evidence="1">Belongs to the DMRT family.</text>
</comment>
<feature type="domain" description="DM" evidence="8">
    <location>
        <begin position="7"/>
        <end position="54"/>
    </location>
</feature>
<dbReference type="SUPFAM" id="SSF82927">
    <property type="entry name" value="Cysteine-rich DNA binding domain, (DM domain)"/>
    <property type="match status" value="1"/>
</dbReference>
<keyword evidence="3 6" id="KW-0862">Zinc</keyword>
<dbReference type="GO" id="GO:0000981">
    <property type="term" value="F:DNA-binding transcription factor activity, RNA polymerase II-specific"/>
    <property type="evidence" value="ECO:0007669"/>
    <property type="project" value="TreeGrafter"/>
</dbReference>
<evidence type="ECO:0000313" key="10">
    <source>
        <dbReference type="Proteomes" id="UP000028990"/>
    </source>
</evidence>
<evidence type="ECO:0000256" key="2">
    <source>
        <dbReference type="ARBA" id="ARBA00022723"/>
    </source>
</evidence>
<dbReference type="GO" id="GO:0000978">
    <property type="term" value="F:RNA polymerase II cis-regulatory region sequence-specific DNA binding"/>
    <property type="evidence" value="ECO:0007669"/>
    <property type="project" value="TreeGrafter"/>
</dbReference>
<dbReference type="PROSITE" id="PS50809">
    <property type="entry name" value="DM_2"/>
    <property type="match status" value="1"/>
</dbReference>
<evidence type="ECO:0000256" key="6">
    <source>
        <dbReference type="PROSITE-ProRule" id="PRU00070"/>
    </source>
</evidence>
<evidence type="ECO:0000256" key="4">
    <source>
        <dbReference type="ARBA" id="ARBA00023125"/>
    </source>
</evidence>
<name>A0A091DGL4_FUKDA</name>
<accession>A0A091DGL4</accession>
<dbReference type="GO" id="GO:0046872">
    <property type="term" value="F:metal ion binding"/>
    <property type="evidence" value="ECO:0007669"/>
    <property type="project" value="UniProtKB-KW"/>
</dbReference>
<dbReference type="Proteomes" id="UP000028990">
    <property type="component" value="Unassembled WGS sequence"/>
</dbReference>
<keyword evidence="2 6" id="KW-0479">Metal-binding</keyword>
<dbReference type="InterPro" id="IPR001275">
    <property type="entry name" value="DM_DNA-bd"/>
</dbReference>
<dbReference type="PROSITE" id="PS40000">
    <property type="entry name" value="DM_1"/>
    <property type="match status" value="1"/>
</dbReference>
<gene>
    <name evidence="9" type="ORF">H920_07344</name>
</gene>
<dbReference type="GO" id="GO:0005634">
    <property type="term" value="C:nucleus"/>
    <property type="evidence" value="ECO:0007669"/>
    <property type="project" value="UniProtKB-SubCell"/>
</dbReference>
<feature type="region of interest" description="Disordered" evidence="7">
    <location>
        <begin position="56"/>
        <end position="86"/>
    </location>
</feature>
<evidence type="ECO:0000256" key="7">
    <source>
        <dbReference type="SAM" id="MobiDB-lite"/>
    </source>
</evidence>
<dbReference type="InterPro" id="IPR026607">
    <property type="entry name" value="DMRT"/>
</dbReference>
<reference evidence="9 10" key="1">
    <citation type="submission" date="2013-11" db="EMBL/GenBank/DDBJ databases">
        <title>The Damaraland mole rat (Fukomys damarensis) genome and evolution of African mole rats.</title>
        <authorList>
            <person name="Gladyshev V.N."/>
            <person name="Fang X."/>
        </authorList>
    </citation>
    <scope>NUCLEOTIDE SEQUENCE [LARGE SCALE GENOMIC DNA]</scope>
    <source>
        <tissue evidence="9">Liver</tissue>
    </source>
</reference>
<dbReference type="GO" id="GO:0007281">
    <property type="term" value="P:germ cell development"/>
    <property type="evidence" value="ECO:0007669"/>
    <property type="project" value="TreeGrafter"/>
</dbReference>
<evidence type="ECO:0000256" key="1">
    <source>
        <dbReference type="ARBA" id="ARBA00006834"/>
    </source>
</evidence>
<dbReference type="InterPro" id="IPR036407">
    <property type="entry name" value="DM_DNA-bd_sf"/>
</dbReference>
<dbReference type="Pfam" id="PF00751">
    <property type="entry name" value="DM"/>
    <property type="match status" value="1"/>
</dbReference>
<evidence type="ECO:0000256" key="3">
    <source>
        <dbReference type="ARBA" id="ARBA00022833"/>
    </source>
</evidence>
<evidence type="ECO:0000256" key="5">
    <source>
        <dbReference type="ARBA" id="ARBA00023242"/>
    </source>
</evidence>
<dbReference type="SMART" id="SM00301">
    <property type="entry name" value="DM"/>
    <property type="match status" value="1"/>
</dbReference>
<evidence type="ECO:0000313" key="9">
    <source>
        <dbReference type="EMBL" id="KFO31254.1"/>
    </source>
</evidence>
<dbReference type="PANTHER" id="PTHR12322">
    <property type="entry name" value="DOUBLESEX AND MAB-3 RELATED TRANSCRIPTION FACTOR DMRT"/>
    <property type="match status" value="1"/>
</dbReference>
<dbReference type="AlphaFoldDB" id="A0A091DGL4"/>
<keyword evidence="5 6" id="KW-0539">Nucleus</keyword>
<sequence length="147" mass="15880">MLRIPKCTRCRNHGFLVPVKGHAGKCRWKQCVCEKCCLITKHQKIIAAQRVLRDQEAEEEQAATLGTLEPPPGSSPNPAPSTSTVLDLCSPPLLAGSSRFEPDTQAAWLVRHRSGPTPGSSTFRPVAYSQGRGLVVMPSSHAPPFGV</sequence>
<keyword evidence="4 6" id="KW-0238">DNA-binding</keyword>
<dbReference type="Gene3D" id="4.10.1040.10">
    <property type="entry name" value="DM DNA-binding domain"/>
    <property type="match status" value="1"/>
</dbReference>
<dbReference type="FunFam" id="4.10.1040.10:FF:000001">
    <property type="entry name" value="doublesex- and mab-3-related transcription factor 1"/>
    <property type="match status" value="1"/>
</dbReference>
<dbReference type="PANTHER" id="PTHR12322:SF66">
    <property type="entry name" value="DOUBLESEX- AND MAB-3-RELATED TRANSCRIPTION FACTOR B1"/>
    <property type="match status" value="1"/>
</dbReference>
<proteinExistence type="inferred from homology"/>
<dbReference type="EMBL" id="KN122304">
    <property type="protein sequence ID" value="KFO31254.1"/>
    <property type="molecule type" value="Genomic_DNA"/>
</dbReference>
<feature type="compositionally biased region" description="Pro residues" evidence="7">
    <location>
        <begin position="69"/>
        <end position="79"/>
    </location>
</feature>
<feature type="DNA-binding region" description="DM" evidence="6">
    <location>
        <begin position="7"/>
        <end position="54"/>
    </location>
</feature>
<dbReference type="GO" id="GO:0007548">
    <property type="term" value="P:sex differentiation"/>
    <property type="evidence" value="ECO:0007669"/>
    <property type="project" value="TreeGrafter"/>
</dbReference>
<protein>
    <submittedName>
        <fullName evidence="9">Doublesex-and mab-3-related transcription factor B1</fullName>
    </submittedName>
</protein>
<organism evidence="9 10">
    <name type="scientific">Fukomys damarensis</name>
    <name type="common">Damaraland mole rat</name>
    <name type="synonym">Cryptomys damarensis</name>
    <dbReference type="NCBI Taxonomy" id="885580"/>
    <lineage>
        <taxon>Eukaryota</taxon>
        <taxon>Metazoa</taxon>
        <taxon>Chordata</taxon>
        <taxon>Craniata</taxon>
        <taxon>Vertebrata</taxon>
        <taxon>Euteleostomi</taxon>
        <taxon>Mammalia</taxon>
        <taxon>Eutheria</taxon>
        <taxon>Euarchontoglires</taxon>
        <taxon>Glires</taxon>
        <taxon>Rodentia</taxon>
        <taxon>Hystricomorpha</taxon>
        <taxon>Bathyergidae</taxon>
        <taxon>Fukomys</taxon>
    </lineage>
</organism>